<sequence length="383" mass="44238">MWKLIKEKKRVLLMTEKPAIYFDGFTVMECGKLPYLTNWRFWSYDLWCLTDSVDPKRIAGCSIHECSVLLASTLQWDCISKFKELVPTPDVLYMPLWTKEELRTIASLYPNADKVWENRFNCLGGVPRLVLQDIQTDPQVQLMSACTNCSLNDCIMMVSIYSEMNSVQTFIHIHSQKPYLKYEVVYASELAVQVIARTNWQKWLTNHTKMQKLLGSCDINPLAQSLCRYIFEPHTMNLLEQGGTFVCRKLHSGAEFRKFNATKRNRGITGNEDEEIINIPRSLQCRQIVERVDVDQVENQLYVPRTSNYTAIDAWIPRVGGFQMTVGKEHDIKGGAATDLAKLGANGNRLYFLLPPLYYESFRKKIPYTIEQYAILIPYPEVV</sequence>
<keyword evidence="2" id="KW-1185">Reference proteome</keyword>
<dbReference type="RefSeq" id="XP_024581093.1">
    <property type="nucleotide sequence ID" value="XM_024730857.1"/>
</dbReference>
<name>A0A0P1AS84_PLAHL</name>
<protein>
    <submittedName>
        <fullName evidence="1">Uncharacterized protein</fullName>
    </submittedName>
</protein>
<dbReference type="STRING" id="4781.A0A0P1AS84"/>
<reference evidence="2" key="1">
    <citation type="submission" date="2014-09" db="EMBL/GenBank/DDBJ databases">
        <authorList>
            <person name="Sharma Rahul"/>
            <person name="Thines Marco"/>
        </authorList>
    </citation>
    <scope>NUCLEOTIDE SEQUENCE [LARGE SCALE GENOMIC DNA]</scope>
</reference>
<evidence type="ECO:0000313" key="2">
    <source>
        <dbReference type="Proteomes" id="UP000054928"/>
    </source>
</evidence>
<dbReference type="PANTHER" id="PTHR33129">
    <property type="entry name" value="PROTEIN KINASE DOMAIN-CONTAINING PROTEIN-RELATED"/>
    <property type="match status" value="1"/>
</dbReference>
<dbReference type="PANTHER" id="PTHR33129:SF3">
    <property type="entry name" value="HOT SPOT (RHS) PROTEIN, PUTATIVE-RELATED"/>
    <property type="match status" value="1"/>
</dbReference>
<accession>A0A0P1AS84</accession>
<evidence type="ECO:0000313" key="1">
    <source>
        <dbReference type="EMBL" id="CEG44724.1"/>
    </source>
</evidence>
<dbReference type="EMBL" id="CCYD01001336">
    <property type="protein sequence ID" value="CEG44724.1"/>
    <property type="molecule type" value="Genomic_DNA"/>
</dbReference>
<dbReference type="AlphaFoldDB" id="A0A0P1AS84"/>
<proteinExistence type="predicted"/>
<dbReference type="InterPro" id="IPR052980">
    <property type="entry name" value="Crinkler_effector"/>
</dbReference>
<dbReference type="Proteomes" id="UP000054928">
    <property type="component" value="Unassembled WGS sequence"/>
</dbReference>
<dbReference type="OMA" id="CSIHECS"/>
<organism evidence="1 2">
    <name type="scientific">Plasmopara halstedii</name>
    <name type="common">Downy mildew of sunflower</name>
    <dbReference type="NCBI Taxonomy" id="4781"/>
    <lineage>
        <taxon>Eukaryota</taxon>
        <taxon>Sar</taxon>
        <taxon>Stramenopiles</taxon>
        <taxon>Oomycota</taxon>
        <taxon>Peronosporomycetes</taxon>
        <taxon>Peronosporales</taxon>
        <taxon>Peronosporaceae</taxon>
        <taxon>Plasmopara</taxon>
    </lineage>
</organism>
<dbReference type="GeneID" id="36396121"/>
<dbReference type="OrthoDB" id="434211at2759"/>